<name>A0A8W7MTM8_ANOAR</name>
<reference evidence="1" key="1">
    <citation type="submission" date="2022-08" db="UniProtKB">
        <authorList>
            <consortium name="EnsemblMetazoa"/>
        </authorList>
    </citation>
    <scope>IDENTIFICATION</scope>
    <source>
        <strain evidence="1">Dongola</strain>
    </source>
</reference>
<dbReference type="KEGG" id="aara:120893541"/>
<accession>A0A8W7MTM8</accession>
<proteinExistence type="predicted"/>
<protein>
    <submittedName>
        <fullName evidence="1">Uncharacterized protein</fullName>
    </submittedName>
</protein>
<evidence type="ECO:0000313" key="2">
    <source>
        <dbReference type="Proteomes" id="UP000075840"/>
    </source>
</evidence>
<evidence type="ECO:0000313" key="1">
    <source>
        <dbReference type="EnsemblMetazoa" id="AARA018529-PA"/>
    </source>
</evidence>
<dbReference type="AlphaFoldDB" id="A0A8W7MTM8"/>
<dbReference type="GeneID" id="120893541"/>
<sequence>MFLLSKILKMLCSRSSTLYAVFAFIFVSVLHDAMALQCRNCLSSKSFAECEKMGEVVVCNSTIVNQNHQAFLPDNPTLPQGNWTEFKCYQLQVARLHQNNTDSGLRGYARGCTFLHVNFCNGWTSTLNLTSCSTCTSDNCEQHLPTVAPELTTTTTTKKPSSSGANVLTWRNLSSLGCLSAAVLLLAAR</sequence>
<dbReference type="EMBL" id="APCN01005336">
    <property type="status" value="NOT_ANNOTATED_CDS"/>
    <property type="molecule type" value="Genomic_DNA"/>
</dbReference>
<dbReference type="EnsemblMetazoa" id="AARA018529-RA">
    <property type="protein sequence ID" value="AARA018529-PA"/>
    <property type="gene ID" value="AARA018529"/>
</dbReference>
<dbReference type="RefSeq" id="XP_040151429.1">
    <property type="nucleotide sequence ID" value="XM_040295495.1"/>
</dbReference>
<keyword evidence="2" id="KW-1185">Reference proteome</keyword>
<organism evidence="1 2">
    <name type="scientific">Anopheles arabiensis</name>
    <name type="common">Mosquito</name>
    <dbReference type="NCBI Taxonomy" id="7173"/>
    <lineage>
        <taxon>Eukaryota</taxon>
        <taxon>Metazoa</taxon>
        <taxon>Ecdysozoa</taxon>
        <taxon>Arthropoda</taxon>
        <taxon>Hexapoda</taxon>
        <taxon>Insecta</taxon>
        <taxon>Pterygota</taxon>
        <taxon>Neoptera</taxon>
        <taxon>Endopterygota</taxon>
        <taxon>Diptera</taxon>
        <taxon>Nematocera</taxon>
        <taxon>Culicoidea</taxon>
        <taxon>Culicidae</taxon>
        <taxon>Anophelinae</taxon>
        <taxon>Anopheles</taxon>
    </lineage>
</organism>
<dbReference type="Proteomes" id="UP000075840">
    <property type="component" value="Unassembled WGS sequence"/>
</dbReference>